<dbReference type="GO" id="GO:0003677">
    <property type="term" value="F:DNA binding"/>
    <property type="evidence" value="ECO:0007669"/>
    <property type="project" value="InterPro"/>
</dbReference>
<evidence type="ECO:0000256" key="2">
    <source>
        <dbReference type="ARBA" id="ARBA00022840"/>
    </source>
</evidence>
<proteinExistence type="predicted"/>
<dbReference type="SUPFAM" id="SSF52540">
    <property type="entry name" value="P-loop containing nucleoside triphosphate hydrolases"/>
    <property type="match status" value="1"/>
</dbReference>
<evidence type="ECO:0000256" key="1">
    <source>
        <dbReference type="ARBA" id="ARBA00022741"/>
    </source>
</evidence>
<dbReference type="Proteomes" id="UP000326464">
    <property type="component" value="Unassembled WGS sequence"/>
</dbReference>
<comment type="caution">
    <text evidence="6">The sequence shown here is derived from an EMBL/GenBank/DDBJ whole genome shotgun (WGS) entry which is preliminary data.</text>
</comment>
<dbReference type="PANTHER" id="PTHR22683:SF1">
    <property type="entry name" value="TYPE VII SECRETION SYSTEM PROTEIN ESSC"/>
    <property type="match status" value="1"/>
</dbReference>
<feature type="region of interest" description="Disordered" evidence="4">
    <location>
        <begin position="199"/>
        <end position="299"/>
    </location>
</feature>
<feature type="compositionally biased region" description="Basic and acidic residues" evidence="4">
    <location>
        <begin position="260"/>
        <end position="283"/>
    </location>
</feature>
<dbReference type="EMBL" id="VJXX01000001">
    <property type="protein sequence ID" value="MPY09528.1"/>
    <property type="molecule type" value="Genomic_DNA"/>
</dbReference>
<dbReference type="PROSITE" id="PS50901">
    <property type="entry name" value="FTSK"/>
    <property type="match status" value="1"/>
</dbReference>
<keyword evidence="1 3" id="KW-0547">Nucleotide-binding</keyword>
<organism evidence="6 7">
    <name type="scientific">Arthrobacter bussei</name>
    <dbReference type="NCBI Taxonomy" id="2594179"/>
    <lineage>
        <taxon>Bacteria</taxon>
        <taxon>Bacillati</taxon>
        <taxon>Actinomycetota</taxon>
        <taxon>Actinomycetes</taxon>
        <taxon>Micrococcales</taxon>
        <taxon>Micrococcaceae</taxon>
        <taxon>Arthrobacter</taxon>
    </lineage>
</organism>
<sequence length="867" mass="91180">MLLIDYKGGSGLGALAALPHCVGSMTDLSSESTARALTSMRAELRRREALCADQGVHDLDALRRESPVTCPPRLVVVIDEFRMLSDDVPTAVADLMKIAALGRSLGVHLVLATQRVQGAITPDLRTNITSSILLRVQTAMESQDLLGSGAAAEISVDLPGRAFLRRGAEEPLSFQVASSSTLPRSADSPGWQFLTDFLGERDVRQPDRRRNHAAPGPRGRTSDRLDPSHVAFTLTGQDIGRAPGHADGDARGRATNQGLDHGKNHGTDHGRDQRPDPRPETAQKDGPASSVAKPSLASESVLTDAVRAVVDAAGGPGRRRPPGPVLPPLLAFLTPDLCRTYPPADDWNGTAYASERGQDQCEDQCKNQCKGECKDHGKDHDAAMHFGGARGGQVALGLIDLPERQEQRALLWRPENHSHLALIGLPASGLEDAVAAVVVGLPQVDHEVHLYLLDGDGSLAGHTDSDHTGAYVGAAEPARAARVLERLAALTADAPRPRSPIVLAVTGWGRWSTQFRQGRLARAEDDLQALVRDGAACGVSVLISGDRELTTARFFALVPNRVYLPLGAHQETTMTWPRIPPIDAYRGRGLVQGRIAGTTGDAVCQLVLAAEIPQERPPAPTRAPFPVHALPKAVTLEELHEATLAIEATDPTGTALALGLHGDDLRPYLLQMRSAEVVLVLGHAASGRSNALRVLEASSRLLQAQLQVLTPRPGGTAGGAAAYWRSVAGTSGSSCEGFLLLVDDADQLPADVQQALSSLVTRGAAAVLTAAPSPSLMARVPLSLPARASGRGIVLSPRNSSDGDFLGVRIESSDLSVPGRALACGPSGVQELQIAHAPGPSGPDARIAVTGGGPVPTAFVRGSSFGR</sequence>
<dbReference type="InterPro" id="IPR050206">
    <property type="entry name" value="FtsK/SpoIIIE/SftA"/>
</dbReference>
<dbReference type="InterPro" id="IPR002543">
    <property type="entry name" value="FtsK_dom"/>
</dbReference>
<evidence type="ECO:0000313" key="7">
    <source>
        <dbReference type="Proteomes" id="UP000326464"/>
    </source>
</evidence>
<comment type="caution">
    <text evidence="3">Lacks conserved residue(s) required for the propagation of feature annotation.</text>
</comment>
<evidence type="ECO:0000256" key="4">
    <source>
        <dbReference type="SAM" id="MobiDB-lite"/>
    </source>
</evidence>
<keyword evidence="7" id="KW-1185">Reference proteome</keyword>
<dbReference type="PANTHER" id="PTHR22683">
    <property type="entry name" value="SPORULATION PROTEIN RELATED"/>
    <property type="match status" value="1"/>
</dbReference>
<feature type="compositionally biased region" description="Basic and acidic residues" evidence="4">
    <location>
        <begin position="199"/>
        <end position="208"/>
    </location>
</feature>
<protein>
    <recommendedName>
        <fullName evidence="5">FtsK domain-containing protein</fullName>
    </recommendedName>
</protein>
<keyword evidence="2 3" id="KW-0067">ATP-binding</keyword>
<dbReference type="InterPro" id="IPR027417">
    <property type="entry name" value="P-loop_NTPase"/>
</dbReference>
<reference evidence="7" key="1">
    <citation type="submission" date="2019-07" db="EMBL/GenBank/DDBJ databases">
        <title>Arthrobacter KR32 sp. nov., isolated from mountain cheese made of cows milk.</title>
        <authorList>
            <person name="Flegler A."/>
        </authorList>
    </citation>
    <scope>NUCLEOTIDE SEQUENCE [LARGE SCALE GENOMIC DNA]</scope>
    <source>
        <strain evidence="7">KR32</strain>
    </source>
</reference>
<name>A0A7X1NMM5_9MICC</name>
<dbReference type="OrthoDB" id="9807790at2"/>
<feature type="domain" description="FtsK" evidence="5">
    <location>
        <begin position="1"/>
        <end position="143"/>
    </location>
</feature>
<dbReference type="AlphaFoldDB" id="A0A7X1NMM5"/>
<evidence type="ECO:0000313" key="6">
    <source>
        <dbReference type="EMBL" id="MPY09528.1"/>
    </source>
</evidence>
<evidence type="ECO:0000256" key="3">
    <source>
        <dbReference type="PROSITE-ProRule" id="PRU00289"/>
    </source>
</evidence>
<dbReference type="GO" id="GO:0005524">
    <property type="term" value="F:ATP binding"/>
    <property type="evidence" value="ECO:0007669"/>
    <property type="project" value="UniProtKB-UniRule"/>
</dbReference>
<evidence type="ECO:0000259" key="5">
    <source>
        <dbReference type="PROSITE" id="PS50901"/>
    </source>
</evidence>
<gene>
    <name evidence="6" type="ORF">FNH21_02125</name>
</gene>
<dbReference type="Pfam" id="PF01580">
    <property type="entry name" value="FtsK_SpoIIIE"/>
    <property type="match status" value="1"/>
</dbReference>
<dbReference type="Gene3D" id="3.40.50.300">
    <property type="entry name" value="P-loop containing nucleotide triphosphate hydrolases"/>
    <property type="match status" value="2"/>
</dbReference>
<accession>A0A7X1NMM5</accession>
<dbReference type="RefSeq" id="WP_152811973.1">
    <property type="nucleotide sequence ID" value="NZ_VJXX01000001.1"/>
</dbReference>